<dbReference type="AlphaFoldDB" id="A0AAE4RK05"/>
<dbReference type="Proteomes" id="UP001187143">
    <property type="component" value="Unassembled WGS sequence"/>
</dbReference>
<reference evidence="1" key="1">
    <citation type="submission" date="2023-10" db="EMBL/GenBank/DDBJ databases">
        <title>Characterization and genome sequence of Mycobacterium intracellulare ABSURDO, a novel pathogenic isolate with three colony morphotypes that vary in growth and acid-fastness.</title>
        <authorList>
            <person name="Jude B.A."/>
            <person name="Robinson R.T."/>
        </authorList>
    </citation>
    <scope>NUCLEOTIDE SEQUENCE</scope>
    <source>
        <strain evidence="1">ABSURDO Component B</strain>
    </source>
</reference>
<organism evidence="1 2">
    <name type="scientific">Mycobacterium intracellulare</name>
    <dbReference type="NCBI Taxonomy" id="1767"/>
    <lineage>
        <taxon>Bacteria</taxon>
        <taxon>Bacillati</taxon>
        <taxon>Actinomycetota</taxon>
        <taxon>Actinomycetes</taxon>
        <taxon>Mycobacteriales</taxon>
        <taxon>Mycobacteriaceae</taxon>
        <taxon>Mycobacterium</taxon>
        <taxon>Mycobacterium avium complex (MAC)</taxon>
    </lineage>
</organism>
<gene>
    <name evidence="1" type="ORF">R4F53_28895</name>
</gene>
<accession>A0AAE4RK05</accession>
<proteinExistence type="predicted"/>
<comment type="caution">
    <text evidence="1">The sequence shown here is derived from an EMBL/GenBank/DDBJ whole genome shotgun (WGS) entry which is preliminary data.</text>
</comment>
<evidence type="ECO:0000313" key="2">
    <source>
        <dbReference type="Proteomes" id="UP001187143"/>
    </source>
</evidence>
<sequence>MSNHTEWGHAAHSLYTLHARQRAIEELQPADDDEITAPFVLGLWNESGGGLALQGTRRQILDYLGHAIAHVQRETDPRLELDQALKRLQSLRQERNAAIDHTTHRTCDLGPLDEQEIDLLNDVADAAAEVNDQL</sequence>
<evidence type="ECO:0000313" key="1">
    <source>
        <dbReference type="EMBL" id="MDV7016277.1"/>
    </source>
</evidence>
<protein>
    <submittedName>
        <fullName evidence="1">Uncharacterized protein</fullName>
    </submittedName>
</protein>
<dbReference type="RefSeq" id="WP_317728859.1">
    <property type="nucleotide sequence ID" value="NZ_JAWLLC010000062.1"/>
</dbReference>
<dbReference type="EMBL" id="JAWLLD010000085">
    <property type="protein sequence ID" value="MDV7016277.1"/>
    <property type="molecule type" value="Genomic_DNA"/>
</dbReference>
<name>A0AAE4RK05_MYCIT</name>